<dbReference type="EMBL" id="GGEC01017434">
    <property type="protein sequence ID" value="MBW97917.1"/>
    <property type="molecule type" value="Transcribed_RNA"/>
</dbReference>
<reference evidence="1" key="1">
    <citation type="submission" date="2018-02" db="EMBL/GenBank/DDBJ databases">
        <title>Rhizophora mucronata_Transcriptome.</title>
        <authorList>
            <person name="Meera S.P."/>
            <person name="Sreeshan A."/>
            <person name="Augustine A."/>
        </authorList>
    </citation>
    <scope>NUCLEOTIDE SEQUENCE</scope>
    <source>
        <tissue evidence="1">Leaf</tissue>
    </source>
</reference>
<evidence type="ECO:0000313" key="1">
    <source>
        <dbReference type="EMBL" id="MBW97917.1"/>
    </source>
</evidence>
<organism evidence="1">
    <name type="scientific">Rhizophora mucronata</name>
    <name type="common">Asiatic mangrove</name>
    <dbReference type="NCBI Taxonomy" id="61149"/>
    <lineage>
        <taxon>Eukaryota</taxon>
        <taxon>Viridiplantae</taxon>
        <taxon>Streptophyta</taxon>
        <taxon>Embryophyta</taxon>
        <taxon>Tracheophyta</taxon>
        <taxon>Spermatophyta</taxon>
        <taxon>Magnoliopsida</taxon>
        <taxon>eudicotyledons</taxon>
        <taxon>Gunneridae</taxon>
        <taxon>Pentapetalae</taxon>
        <taxon>rosids</taxon>
        <taxon>fabids</taxon>
        <taxon>Malpighiales</taxon>
        <taxon>Rhizophoraceae</taxon>
        <taxon>Rhizophora</taxon>
    </lineage>
</organism>
<name>A0A2P2JWQ9_RHIMU</name>
<accession>A0A2P2JWQ9</accession>
<sequence>MSHFLIHQFIVF</sequence>
<protein>
    <submittedName>
        <fullName evidence="1">Uncharacterized protein</fullName>
    </submittedName>
</protein>
<proteinExistence type="predicted"/>